<keyword evidence="13" id="KW-1185">Reference proteome</keyword>
<evidence type="ECO:0000256" key="2">
    <source>
        <dbReference type="ARBA" id="ARBA00004370"/>
    </source>
</evidence>
<protein>
    <recommendedName>
        <fullName evidence="14">Cytochrome P450 CYP736A12-like</fullName>
    </recommendedName>
</protein>
<dbReference type="InterPro" id="IPR002401">
    <property type="entry name" value="Cyt_P450_E_grp-I"/>
</dbReference>
<evidence type="ECO:0000256" key="10">
    <source>
        <dbReference type="PIRSR" id="PIRSR602401-1"/>
    </source>
</evidence>
<dbReference type="GO" id="GO:0005506">
    <property type="term" value="F:iron ion binding"/>
    <property type="evidence" value="ECO:0007669"/>
    <property type="project" value="InterPro"/>
</dbReference>
<evidence type="ECO:0000256" key="3">
    <source>
        <dbReference type="ARBA" id="ARBA00010617"/>
    </source>
</evidence>
<dbReference type="InterPro" id="IPR036396">
    <property type="entry name" value="Cyt_P450_sf"/>
</dbReference>
<dbReference type="SUPFAM" id="SSF48264">
    <property type="entry name" value="Cytochrome P450"/>
    <property type="match status" value="1"/>
</dbReference>
<organism evidence="12 13">
    <name type="scientific">Vitis rotundifolia</name>
    <name type="common">Muscadine grape</name>
    <dbReference type="NCBI Taxonomy" id="103349"/>
    <lineage>
        <taxon>Eukaryota</taxon>
        <taxon>Viridiplantae</taxon>
        <taxon>Streptophyta</taxon>
        <taxon>Embryophyta</taxon>
        <taxon>Tracheophyta</taxon>
        <taxon>Spermatophyta</taxon>
        <taxon>Magnoliopsida</taxon>
        <taxon>eudicotyledons</taxon>
        <taxon>Gunneridae</taxon>
        <taxon>Pentapetalae</taxon>
        <taxon>rosids</taxon>
        <taxon>Vitales</taxon>
        <taxon>Vitaceae</taxon>
        <taxon>Viteae</taxon>
        <taxon>Vitis</taxon>
    </lineage>
</organism>
<dbReference type="PROSITE" id="PS00086">
    <property type="entry name" value="CYTOCHROME_P450"/>
    <property type="match status" value="1"/>
</dbReference>
<evidence type="ECO:0000313" key="12">
    <source>
        <dbReference type="EMBL" id="KAJ9677050.1"/>
    </source>
</evidence>
<evidence type="ECO:0000256" key="5">
    <source>
        <dbReference type="ARBA" id="ARBA00022723"/>
    </source>
</evidence>
<dbReference type="AlphaFoldDB" id="A0AA39DB71"/>
<evidence type="ECO:0008006" key="14">
    <source>
        <dbReference type="Google" id="ProtNLM"/>
    </source>
</evidence>
<keyword evidence="8 11" id="KW-0503">Monooxygenase</keyword>
<feature type="binding site" description="axial binding residue" evidence="10">
    <location>
        <position position="444"/>
    </location>
    <ligand>
        <name>heme</name>
        <dbReference type="ChEBI" id="CHEBI:30413"/>
    </ligand>
    <ligandPart>
        <name>Fe</name>
        <dbReference type="ChEBI" id="CHEBI:18248"/>
    </ligandPart>
</feature>
<comment type="caution">
    <text evidence="12">The sequence shown here is derived from an EMBL/GenBank/DDBJ whole genome shotgun (WGS) entry which is preliminary data.</text>
</comment>
<dbReference type="GO" id="GO:0016705">
    <property type="term" value="F:oxidoreductase activity, acting on paired donors, with incorporation or reduction of molecular oxygen"/>
    <property type="evidence" value="ECO:0007669"/>
    <property type="project" value="InterPro"/>
</dbReference>
<evidence type="ECO:0000256" key="4">
    <source>
        <dbReference type="ARBA" id="ARBA00022617"/>
    </source>
</evidence>
<dbReference type="InterPro" id="IPR017972">
    <property type="entry name" value="Cyt_P450_CS"/>
</dbReference>
<dbReference type="Proteomes" id="UP001168098">
    <property type="component" value="Unassembled WGS sequence"/>
</dbReference>
<dbReference type="PRINTS" id="PR00385">
    <property type="entry name" value="P450"/>
</dbReference>
<proteinExistence type="inferred from homology"/>
<dbReference type="Gene3D" id="1.10.630.10">
    <property type="entry name" value="Cytochrome P450"/>
    <property type="match status" value="1"/>
</dbReference>
<keyword evidence="6 11" id="KW-0560">Oxidoreductase</keyword>
<comment type="cofactor">
    <cofactor evidence="1 10">
        <name>heme</name>
        <dbReference type="ChEBI" id="CHEBI:30413"/>
    </cofactor>
</comment>
<evidence type="ECO:0000256" key="11">
    <source>
        <dbReference type="RuleBase" id="RU000461"/>
    </source>
</evidence>
<sequence length="504" mass="57176">MALFTIPILLVILGALWITLSQLKQLRASHRKLPPGPWGLPVIGCLHMLGNLPHRSLTRLAKKYGPIMYMRLGCVPTVIVSSAQATKLFLKTHDVVFASRPKLQAFEHLTYGTKGIAFSEYGPYWRNVRKLCTVELLNTAKINSFASVRKEEVGMLVQSLKEMAAAGEVVDISTKVAEVVEDMTYRMVFGRNKDGMIDLKTLVREGTRLAGTFNLGDYFPFLGPLDLQGLVQRFKAINKAADEVFEKIIDRHIQDGGKDRDHNHSNFIDIMLSLMSNFSNLRSESSYIIDRTNVKAIVLDMLVGGIDSSSTTIEWVFSELLRHPRVMRQLQHELQNVVKMDRMVDESDLENLAYLNMVVKEVLRLHPIGPFLVPHASMEDITIEGHFIPKRSTILINTWAIGRDPNIWSDNVDEFFPERFINSNIDLQGRDFELIPFGSGRRGCPGIQLGLRTVRLVLAQLLHCFNWELPNDMSSDDLDMSEKFGLTMPRVNHLYAIPTYRLLI</sequence>
<keyword evidence="4 10" id="KW-0349">Heme</keyword>
<evidence type="ECO:0000313" key="13">
    <source>
        <dbReference type="Proteomes" id="UP001168098"/>
    </source>
</evidence>
<keyword evidence="5 10" id="KW-0479">Metal-binding</keyword>
<dbReference type="EMBL" id="JARBHA010000017">
    <property type="protein sequence ID" value="KAJ9677050.1"/>
    <property type="molecule type" value="Genomic_DNA"/>
</dbReference>
<keyword evidence="7 10" id="KW-0408">Iron</keyword>
<dbReference type="CDD" id="cd11072">
    <property type="entry name" value="CYP71-like"/>
    <property type="match status" value="1"/>
</dbReference>
<dbReference type="InterPro" id="IPR001128">
    <property type="entry name" value="Cyt_P450"/>
</dbReference>
<evidence type="ECO:0000256" key="8">
    <source>
        <dbReference type="ARBA" id="ARBA00023033"/>
    </source>
</evidence>
<comment type="subcellular location">
    <subcellularLocation>
        <location evidence="2">Membrane</location>
    </subcellularLocation>
</comment>
<dbReference type="GO" id="GO:0020037">
    <property type="term" value="F:heme binding"/>
    <property type="evidence" value="ECO:0007669"/>
    <property type="project" value="InterPro"/>
</dbReference>
<dbReference type="FunFam" id="1.10.630.10:FF:000011">
    <property type="entry name" value="Cytochrome P450 83B1"/>
    <property type="match status" value="1"/>
</dbReference>
<comment type="similarity">
    <text evidence="3 11">Belongs to the cytochrome P450 family.</text>
</comment>
<evidence type="ECO:0000256" key="1">
    <source>
        <dbReference type="ARBA" id="ARBA00001971"/>
    </source>
</evidence>
<dbReference type="PANTHER" id="PTHR47943">
    <property type="entry name" value="CYTOCHROME P450 93A3-LIKE"/>
    <property type="match status" value="1"/>
</dbReference>
<accession>A0AA39DB71</accession>
<keyword evidence="9" id="KW-0472">Membrane</keyword>
<dbReference type="PANTHER" id="PTHR47943:SF9">
    <property type="entry name" value="CYTOCHROME P450"/>
    <property type="match status" value="1"/>
</dbReference>
<evidence type="ECO:0000256" key="6">
    <source>
        <dbReference type="ARBA" id="ARBA00023002"/>
    </source>
</evidence>
<dbReference type="PRINTS" id="PR00463">
    <property type="entry name" value="EP450I"/>
</dbReference>
<name>A0AA39DB71_VITRO</name>
<gene>
    <name evidence="12" type="ORF">PVL29_022175</name>
</gene>
<evidence type="ECO:0000256" key="9">
    <source>
        <dbReference type="ARBA" id="ARBA00023136"/>
    </source>
</evidence>
<dbReference type="GO" id="GO:0016020">
    <property type="term" value="C:membrane"/>
    <property type="evidence" value="ECO:0007669"/>
    <property type="project" value="UniProtKB-SubCell"/>
</dbReference>
<reference evidence="12 13" key="1">
    <citation type="journal article" date="2023" name="BMC Biotechnol.">
        <title>Vitis rotundifolia cv Carlos genome sequencing.</title>
        <authorList>
            <person name="Huff M."/>
            <person name="Hulse-Kemp A."/>
            <person name="Scheffler B."/>
            <person name="Youngblood R."/>
            <person name="Simpson S."/>
            <person name="Babiker E."/>
            <person name="Staton M."/>
        </authorList>
    </citation>
    <scope>NUCLEOTIDE SEQUENCE [LARGE SCALE GENOMIC DNA]</scope>
    <source>
        <tissue evidence="12">Leaf</tissue>
    </source>
</reference>
<evidence type="ECO:0000256" key="7">
    <source>
        <dbReference type="ARBA" id="ARBA00023004"/>
    </source>
</evidence>
<dbReference type="Pfam" id="PF00067">
    <property type="entry name" value="p450"/>
    <property type="match status" value="1"/>
</dbReference>
<dbReference type="GO" id="GO:0004497">
    <property type="term" value="F:monooxygenase activity"/>
    <property type="evidence" value="ECO:0007669"/>
    <property type="project" value="UniProtKB-KW"/>
</dbReference>